<dbReference type="OrthoDB" id="45037at2"/>
<keyword evidence="2" id="KW-1003">Cell membrane</keyword>
<feature type="transmembrane region" description="Helical" evidence="6">
    <location>
        <begin position="195"/>
        <end position="213"/>
    </location>
</feature>
<dbReference type="AlphaFoldDB" id="A0A1H2QNG3"/>
<dbReference type="GO" id="GO:0022857">
    <property type="term" value="F:transmembrane transporter activity"/>
    <property type="evidence" value="ECO:0007669"/>
    <property type="project" value="InterPro"/>
</dbReference>
<dbReference type="CDD" id="cd06580">
    <property type="entry name" value="TM_PBP1_transp_TpRbsC_like"/>
    <property type="match status" value="1"/>
</dbReference>
<feature type="transmembrane region" description="Helical" evidence="6">
    <location>
        <begin position="277"/>
        <end position="305"/>
    </location>
</feature>
<dbReference type="RefSeq" id="WP_093749927.1">
    <property type="nucleotide sequence ID" value="NZ_BSYN01000001.1"/>
</dbReference>
<feature type="transmembrane region" description="Helical" evidence="6">
    <location>
        <begin position="115"/>
        <end position="136"/>
    </location>
</feature>
<keyword evidence="7" id="KW-0762">Sugar transport</keyword>
<evidence type="ECO:0000256" key="1">
    <source>
        <dbReference type="ARBA" id="ARBA00004651"/>
    </source>
</evidence>
<keyword evidence="4 6" id="KW-1133">Transmembrane helix</keyword>
<evidence type="ECO:0000256" key="3">
    <source>
        <dbReference type="ARBA" id="ARBA00022692"/>
    </source>
</evidence>
<feature type="transmembrane region" description="Helical" evidence="6">
    <location>
        <begin position="242"/>
        <end position="265"/>
    </location>
</feature>
<dbReference type="GO" id="GO:0005886">
    <property type="term" value="C:plasma membrane"/>
    <property type="evidence" value="ECO:0007669"/>
    <property type="project" value="UniProtKB-SubCell"/>
</dbReference>
<gene>
    <name evidence="7" type="ORF">SAMN05660923_00185</name>
</gene>
<evidence type="ECO:0000256" key="4">
    <source>
        <dbReference type="ARBA" id="ARBA00022989"/>
    </source>
</evidence>
<dbReference type="Pfam" id="PF02653">
    <property type="entry name" value="BPD_transp_2"/>
    <property type="match status" value="1"/>
</dbReference>
<organism evidence="7 8">
    <name type="scientific">Tepidimicrobium xylanilyticum</name>
    <dbReference type="NCBI Taxonomy" id="1123352"/>
    <lineage>
        <taxon>Bacteria</taxon>
        <taxon>Bacillati</taxon>
        <taxon>Bacillota</taxon>
        <taxon>Tissierellia</taxon>
        <taxon>Tissierellales</taxon>
        <taxon>Tepidimicrobiaceae</taxon>
        <taxon>Tepidimicrobium</taxon>
    </lineage>
</organism>
<dbReference type="Proteomes" id="UP000198828">
    <property type="component" value="Unassembled WGS sequence"/>
</dbReference>
<keyword evidence="8" id="KW-1185">Reference proteome</keyword>
<feature type="transmembrane region" description="Helical" evidence="6">
    <location>
        <begin position="91"/>
        <end position="109"/>
    </location>
</feature>
<name>A0A1H2QNG3_9FIRM</name>
<keyword evidence="7" id="KW-0813">Transport</keyword>
<evidence type="ECO:0000313" key="7">
    <source>
        <dbReference type="EMBL" id="SDW08440.1"/>
    </source>
</evidence>
<dbReference type="PANTHER" id="PTHR47089:SF1">
    <property type="entry name" value="GUANOSINE ABC TRANSPORTER PERMEASE PROTEIN NUPP"/>
    <property type="match status" value="1"/>
</dbReference>
<protein>
    <submittedName>
        <fullName evidence="7">Simple sugar transport system permease protein</fullName>
    </submittedName>
</protein>
<evidence type="ECO:0000256" key="5">
    <source>
        <dbReference type="ARBA" id="ARBA00023136"/>
    </source>
</evidence>
<evidence type="ECO:0000313" key="8">
    <source>
        <dbReference type="Proteomes" id="UP000198828"/>
    </source>
</evidence>
<dbReference type="EMBL" id="FNNG01000001">
    <property type="protein sequence ID" value="SDW08440.1"/>
    <property type="molecule type" value="Genomic_DNA"/>
</dbReference>
<evidence type="ECO:0000256" key="6">
    <source>
        <dbReference type="SAM" id="Phobius"/>
    </source>
</evidence>
<feature type="transmembrane region" description="Helical" evidence="6">
    <location>
        <begin position="58"/>
        <end position="79"/>
    </location>
</feature>
<dbReference type="PANTHER" id="PTHR47089">
    <property type="entry name" value="ABC TRANSPORTER, PERMEASE PROTEIN"/>
    <property type="match status" value="1"/>
</dbReference>
<reference evidence="7 8" key="1">
    <citation type="submission" date="2016-10" db="EMBL/GenBank/DDBJ databases">
        <authorList>
            <person name="de Groot N.N."/>
        </authorList>
    </citation>
    <scope>NUCLEOTIDE SEQUENCE [LARGE SCALE GENOMIC DNA]</scope>
    <source>
        <strain evidence="7 8">DSM 23310</strain>
    </source>
</reference>
<sequence>MKYLKRKFGSGLGSFKLSFFALLFALLTGGIVIALSGYSPVETYKAIIVGSLGSKQGIILSLSSATPLMFTGLAFATAYKVRMINIGVEGQLYLGAMAGAVVGAYITGLPRLVHIPLTLLSGAIIGGLIGVLVVFLKVKFGASEIITTIMLNEIIMLFTSYLSSGPLKPEDSVIPQTNVILESAQLTRLVPRSQLSSAIFIAIAVAIVIHILIKKTSLGYEIQVTGLNLRAAETAGISITKMYLITFFLSGAIAGLCGSSLVMGVNRRFVEGLSANYGYSGISVAALGAYNPLSILFSATLFGILKSGAITLNRTTSVPIEFVDAIQAVVVAYVAAPRLIEAVLSLKDRLSPKKKKIIKRQQNLAEGEVVNDEGNI</sequence>
<accession>A0A1H2QNG3</accession>
<keyword evidence="3 6" id="KW-0812">Transmembrane</keyword>
<evidence type="ECO:0000256" key="2">
    <source>
        <dbReference type="ARBA" id="ARBA00022475"/>
    </source>
</evidence>
<dbReference type="InterPro" id="IPR001851">
    <property type="entry name" value="ABC_transp_permease"/>
</dbReference>
<keyword evidence="5 6" id="KW-0472">Membrane</keyword>
<proteinExistence type="predicted"/>
<comment type="subcellular location">
    <subcellularLocation>
        <location evidence="1">Cell membrane</location>
        <topology evidence="1">Multi-pass membrane protein</topology>
    </subcellularLocation>
</comment>